<feature type="compositionally biased region" description="Low complexity" evidence="6">
    <location>
        <begin position="1154"/>
        <end position="1167"/>
    </location>
</feature>
<organism evidence="12 13">
    <name type="scientific">Phytophthora kernoviae</name>
    <dbReference type="NCBI Taxonomy" id="325452"/>
    <lineage>
        <taxon>Eukaryota</taxon>
        <taxon>Sar</taxon>
        <taxon>Stramenopiles</taxon>
        <taxon>Oomycota</taxon>
        <taxon>Peronosporomycetes</taxon>
        <taxon>Peronosporales</taxon>
        <taxon>Peronosporaceae</taxon>
        <taxon>Phytophthora</taxon>
    </lineage>
</organism>
<dbReference type="PRINTS" id="PR00795">
    <property type="entry name" value="RYANODINER"/>
</dbReference>
<dbReference type="GO" id="GO:0016020">
    <property type="term" value="C:membrane"/>
    <property type="evidence" value="ECO:0007669"/>
    <property type="project" value="UniProtKB-SubCell"/>
</dbReference>
<feature type="transmembrane region" description="Helical" evidence="7">
    <location>
        <begin position="354"/>
        <end position="373"/>
    </location>
</feature>
<keyword evidence="4 7" id="KW-1133">Transmembrane helix</keyword>
<dbReference type="Proteomes" id="UP000284657">
    <property type="component" value="Unassembled WGS sequence"/>
</dbReference>
<feature type="transmembrane region" description="Helical" evidence="7">
    <location>
        <begin position="24"/>
        <end position="45"/>
    </location>
</feature>
<feature type="transmembrane region" description="Helical" evidence="7">
    <location>
        <begin position="289"/>
        <end position="310"/>
    </location>
</feature>
<evidence type="ECO:0008006" key="15">
    <source>
        <dbReference type="Google" id="ProtNLM"/>
    </source>
</evidence>
<dbReference type="EMBL" id="MBDO02000009">
    <property type="protein sequence ID" value="RLN68891.1"/>
    <property type="molecule type" value="Genomic_DNA"/>
</dbReference>
<dbReference type="Gene3D" id="1.10.490.160">
    <property type="match status" value="2"/>
</dbReference>
<comment type="subcellular location">
    <subcellularLocation>
        <location evidence="1">Membrane</location>
        <topology evidence="1">Multi-pass membrane protein</topology>
    </subcellularLocation>
</comment>
<dbReference type="Pfam" id="PF20519">
    <property type="entry name" value="Polycystin_dom"/>
    <property type="match status" value="1"/>
</dbReference>
<dbReference type="PANTHER" id="PTHR10877">
    <property type="entry name" value="POLYCYSTIN FAMILY MEMBER"/>
    <property type="match status" value="1"/>
</dbReference>
<dbReference type="FunFam" id="1.10.287.70:FF:000086">
    <property type="entry name" value="Polycystic kidney disease 2"/>
    <property type="match status" value="1"/>
</dbReference>
<dbReference type="InterPro" id="IPR003032">
    <property type="entry name" value="Ryanodine_rcpt"/>
</dbReference>
<feature type="transmembrane region" description="Helical" evidence="7">
    <location>
        <begin position="393"/>
        <end position="415"/>
    </location>
</feature>
<evidence type="ECO:0000313" key="14">
    <source>
        <dbReference type="Proteomes" id="UP000284657"/>
    </source>
</evidence>
<dbReference type="AlphaFoldDB" id="A0A3F2S260"/>
<gene>
    <name evidence="11" type="ORF">BBJ29_000869</name>
    <name evidence="12" type="ORF">BBP00_00000750</name>
</gene>
<comment type="caution">
    <text evidence="12">The sequence shown here is derived from an EMBL/GenBank/DDBJ whole genome shotgun (WGS) entry which is preliminary data.</text>
</comment>
<feature type="domain" description="Ryanodine receptor Ryr" evidence="8">
    <location>
        <begin position="997"/>
        <end position="1085"/>
    </location>
</feature>
<evidence type="ECO:0000256" key="7">
    <source>
        <dbReference type="SAM" id="Phobius"/>
    </source>
</evidence>
<dbReference type="InterPro" id="IPR013122">
    <property type="entry name" value="PKD1_2_channel"/>
</dbReference>
<evidence type="ECO:0000256" key="4">
    <source>
        <dbReference type="ARBA" id="ARBA00022989"/>
    </source>
</evidence>
<evidence type="ECO:0000259" key="9">
    <source>
        <dbReference type="Pfam" id="PF08016"/>
    </source>
</evidence>
<dbReference type="Pfam" id="PF08016">
    <property type="entry name" value="PKD_channel"/>
    <property type="match status" value="1"/>
</dbReference>
<evidence type="ECO:0000256" key="2">
    <source>
        <dbReference type="ARBA" id="ARBA00007200"/>
    </source>
</evidence>
<dbReference type="InterPro" id="IPR046791">
    <property type="entry name" value="Polycystin_dom"/>
</dbReference>
<dbReference type="Gene3D" id="1.10.287.70">
    <property type="match status" value="1"/>
</dbReference>
<dbReference type="EMBL" id="MBAD02001228">
    <property type="protein sequence ID" value="RLN56920.1"/>
    <property type="molecule type" value="Genomic_DNA"/>
</dbReference>
<feature type="transmembrane region" description="Helical" evidence="7">
    <location>
        <begin position="421"/>
        <end position="440"/>
    </location>
</feature>
<dbReference type="InterPro" id="IPR051223">
    <property type="entry name" value="Polycystin"/>
</dbReference>
<dbReference type="Proteomes" id="UP000277300">
    <property type="component" value="Unassembled WGS sequence"/>
</dbReference>
<evidence type="ECO:0000256" key="1">
    <source>
        <dbReference type="ARBA" id="ARBA00004141"/>
    </source>
</evidence>
<dbReference type="Pfam" id="PF02026">
    <property type="entry name" value="RyR"/>
    <property type="match status" value="2"/>
</dbReference>
<feature type="transmembrane region" description="Helical" evidence="7">
    <location>
        <begin position="452"/>
        <end position="476"/>
    </location>
</feature>
<evidence type="ECO:0000259" key="8">
    <source>
        <dbReference type="Pfam" id="PF02026"/>
    </source>
</evidence>
<feature type="domain" description="Ryanodine receptor Ryr" evidence="8">
    <location>
        <begin position="885"/>
        <end position="974"/>
    </location>
</feature>
<keyword evidence="3 7" id="KW-0812">Transmembrane</keyword>
<evidence type="ECO:0000256" key="5">
    <source>
        <dbReference type="ARBA" id="ARBA00023136"/>
    </source>
</evidence>
<feature type="transmembrane region" description="Helical" evidence="7">
    <location>
        <begin position="249"/>
        <end position="268"/>
    </location>
</feature>
<protein>
    <recommendedName>
        <fullName evidence="15">Ryanodine receptor Ryr domain-containing protein</fullName>
    </recommendedName>
</protein>
<dbReference type="GO" id="GO:0005219">
    <property type="term" value="F:ryanodine-sensitive calcium-release channel activity"/>
    <property type="evidence" value="ECO:0007669"/>
    <property type="project" value="InterPro"/>
</dbReference>
<dbReference type="OrthoDB" id="300855at2759"/>
<reference evidence="13 14" key="1">
    <citation type="submission" date="2018-07" db="EMBL/GenBank/DDBJ databases">
        <title>Genome sequencing of oomycete isolates from Chile give support for New Zealand origin for Phytophthora kernoviae and make available the first Nothophytophthora sp. genome.</title>
        <authorList>
            <person name="Studholme D.J."/>
            <person name="Sanfuentes E."/>
            <person name="Panda P."/>
            <person name="Hill R."/>
            <person name="Sambles C."/>
            <person name="Grant M."/>
            <person name="Williams N.M."/>
            <person name="Mcdougal R.L."/>
        </authorList>
    </citation>
    <scope>NUCLEOTIDE SEQUENCE [LARGE SCALE GENOMIC DNA]</scope>
    <source>
        <strain evidence="12">Chile6</strain>
        <strain evidence="11">Chile7</strain>
    </source>
</reference>
<evidence type="ECO:0000256" key="6">
    <source>
        <dbReference type="SAM" id="MobiDB-lite"/>
    </source>
</evidence>
<dbReference type="PANTHER" id="PTHR10877:SF183">
    <property type="entry name" value="AT14535P-RELATED"/>
    <property type="match status" value="1"/>
</dbReference>
<accession>A0A3F2S260</accession>
<evidence type="ECO:0000313" key="11">
    <source>
        <dbReference type="EMBL" id="RLN56920.1"/>
    </source>
</evidence>
<feature type="region of interest" description="Disordered" evidence="6">
    <location>
        <begin position="1154"/>
        <end position="1173"/>
    </location>
</feature>
<feature type="domain" description="Polycystin" evidence="10">
    <location>
        <begin position="158"/>
        <end position="239"/>
    </location>
</feature>
<proteinExistence type="inferred from homology"/>
<keyword evidence="5 7" id="KW-0472">Membrane</keyword>
<dbReference type="InterPro" id="IPR013333">
    <property type="entry name" value="Ryan_recept"/>
</dbReference>
<sequence>MRVHMKRVQLCLEQEKRNKFYKELVVYLCFLGVVMATLLSLPVHFPFEQNSALDNTYFDEEFPDLPYRKTFYDVGNEGEMWQWASGPMLYQFYDPPIRNNRPIGSIQMRTGRVKGTLCSEMSGRDDFIISGVLGENYQWTDGLGKLLRSETFKPGLVSHEMDYGHGGYVVYLPRDNYTASTALVTQMQNDFIRDGTRYMASTFAFYNSRSNIFSHVQALFEMSNTDYMTVTGRIKSFRILSSYKRTGEFVEANALVIVLVLATVALMYRELSDLRSYGLRKYMQSLWNLLDVLQLVLLVIFIAHWVIFIVTSENIRDNLYRVGGMDCSGPARNQNMARECFVDIEPLAWLSRSVTNYAAALGLVSVAIVFKYLRLNSRLNLLWRTLRFAAKDLLAFVIIFFTIFFGFAVMGFLTFGTAVQQYHSLSVSLTSCFQMLLGAFDYEEIYTANPTMAAIFFFSFMISIYLICVNMFIAIMSEYYSLAQIEKKTVEENKRTLAVENVKDGEDEDFRDSLQFMDVEYDVAKQIKSYLNGLRVRVKMPPIKGGKSVYDTEQLVLCGFQRVLLVDYNYLMAERKRLRRKFRACVHLVMACADLMRQNDPDFTMQVELEVVGDNARPRASSTDSFADLVEFPVTYVPISSSQANTVEILKRVKRGAFIEIDDGSLTKDQITLEVLGGQDEYIPSRFKRQRHHLEPNDAYGGNNGDDGFHVRISEGTSATDMHTGSRADKHIFGLHHTHPGIGSSSHIRACRVLYNGNALLDGNEMCVMPRSTWLRYFTGFVGWGYVRRLLLCKRKKKKTQRFVTDADVDRLIKESFAAPGRGISCRFDELVRNFRMFIAKKAHKRRLRIPDLEDRIFAEVITFLERFPSALSPLDKRELEGYKYTPQPVDTRRIRLPHSINLLAELLSQNAHEVWAVGRIDQGWRWGTERDNDKKLHPDLIPYEALTEQDKQYDRDTSMSALKVITALGYVLEPPETAEEFDEFSFGVAAEPESTYVPKPIPTDDVKVPPHLRSAIELLSENTHEVWAQMRMEQGWKYGPRRDDAKKEHNGLVPYIYLTQDEKQMDRNTAMQTVKLILRFGFRFVHRDQHARGGTKKKHSGIKAFGRNENPEAHNVGEAVALARGTTRAKRAFMRNGHPFSSFRSSSAASLFSMNSSGSDTSSRVSTQESQRRAAAAHARLIAATSSSAATVESSVDVAMPLAGFQSMDSIELTSFESPKAEGNPSSTAK</sequence>
<feature type="domain" description="Polycystin cation channel PKD1/PKD2" evidence="9">
    <location>
        <begin position="255"/>
        <end position="481"/>
    </location>
</feature>
<comment type="similarity">
    <text evidence="2">Belongs to the polycystin family.</text>
</comment>
<evidence type="ECO:0000259" key="10">
    <source>
        <dbReference type="Pfam" id="PF20519"/>
    </source>
</evidence>
<evidence type="ECO:0000256" key="3">
    <source>
        <dbReference type="ARBA" id="ARBA00022692"/>
    </source>
</evidence>
<evidence type="ECO:0000313" key="13">
    <source>
        <dbReference type="Proteomes" id="UP000277300"/>
    </source>
</evidence>
<name>A0A3F2S260_9STRA</name>
<evidence type="ECO:0000313" key="12">
    <source>
        <dbReference type="EMBL" id="RLN68891.1"/>
    </source>
</evidence>
<feature type="region of interest" description="Disordered" evidence="6">
    <location>
        <begin position="1090"/>
        <end position="1111"/>
    </location>
</feature>